<dbReference type="Proteomes" id="UP000006694">
    <property type="component" value="Chromosome"/>
</dbReference>
<dbReference type="InterPro" id="IPR051604">
    <property type="entry name" value="Ergot_Alk_Oxidoreductase"/>
</dbReference>
<proteinExistence type="predicted"/>
<dbReference type="STRING" id="376686.Fjoh_4691"/>
<dbReference type="eggNOG" id="COG0702">
    <property type="taxonomic scope" value="Bacteria"/>
</dbReference>
<dbReference type="Gene3D" id="3.90.25.10">
    <property type="entry name" value="UDP-galactose 4-epimerase, domain 1"/>
    <property type="match status" value="1"/>
</dbReference>
<reference evidence="2 3" key="1">
    <citation type="journal article" date="2009" name="Appl. Environ. Microbiol.">
        <title>Novel features of the polysaccharide-digesting gliding bacterium Flavobacterium johnsoniae as revealed by genome sequence analysis.</title>
        <authorList>
            <person name="McBride M.J."/>
            <person name="Xie G."/>
            <person name="Martens E.C."/>
            <person name="Lapidus A."/>
            <person name="Henrissat B."/>
            <person name="Rhodes R.G."/>
            <person name="Goltsman E."/>
            <person name="Wang W."/>
            <person name="Xu J."/>
            <person name="Hunnicutt D.W."/>
            <person name="Staroscik A.M."/>
            <person name="Hoover T.R."/>
            <person name="Cheng Y.Q."/>
            <person name="Stein J.L."/>
        </authorList>
    </citation>
    <scope>NUCLEOTIDE SEQUENCE [LARGE SCALE GENOMIC DNA]</scope>
    <source>
        <strain evidence="3">ATCC 17061 / DSM 2064 / JCM 8514 / BCRC 14874 / CCUG 350202 / NBRC 14942 / NCIMB 11054 / UW101</strain>
    </source>
</reference>
<organism evidence="2 3">
    <name type="scientific">Flavobacterium johnsoniae (strain ATCC 17061 / DSM 2064 / JCM 8514 / BCRC 14874 / CCUG 350202 / NBRC 14942 / NCIMB 11054 / UW101)</name>
    <name type="common">Cytophaga johnsonae</name>
    <dbReference type="NCBI Taxonomy" id="376686"/>
    <lineage>
        <taxon>Bacteria</taxon>
        <taxon>Pseudomonadati</taxon>
        <taxon>Bacteroidota</taxon>
        <taxon>Flavobacteriia</taxon>
        <taxon>Flavobacteriales</taxon>
        <taxon>Flavobacteriaceae</taxon>
        <taxon>Flavobacterium</taxon>
    </lineage>
</organism>
<gene>
    <name evidence="2" type="ordered locus">Fjoh_4691</name>
</gene>
<name>A5FAS2_FLAJ1</name>
<protein>
    <submittedName>
        <fullName evidence="2">NmrA family protein</fullName>
    </submittedName>
</protein>
<dbReference type="InterPro" id="IPR036291">
    <property type="entry name" value="NAD(P)-bd_dom_sf"/>
</dbReference>
<dbReference type="SUPFAM" id="SSF51735">
    <property type="entry name" value="NAD(P)-binding Rossmann-fold domains"/>
    <property type="match status" value="1"/>
</dbReference>
<dbReference type="Pfam" id="PF05368">
    <property type="entry name" value="NmrA"/>
    <property type="match status" value="1"/>
</dbReference>
<dbReference type="Gene3D" id="3.40.50.720">
    <property type="entry name" value="NAD(P)-binding Rossmann-like Domain"/>
    <property type="match status" value="1"/>
</dbReference>
<dbReference type="KEGG" id="fjo:Fjoh_4691"/>
<accession>A5FAS2</accession>
<dbReference type="HOGENOM" id="CLU_007383_10_5_10"/>
<dbReference type="PANTHER" id="PTHR43162">
    <property type="match status" value="1"/>
</dbReference>
<sequence length="308" mass="33711">MHCNFVTSKLEQMKITITGSLGNISQPLAKELIQKGHTVTIIASSTERQAEIEKLGAKAGIGSVEDLAFLTKTFTDSDAVYCMIPRANYFDPNLDLDAFTRKIGNNYAEAIKQSGVKRVVFLSSIGAHLKEKSGIIQRYNEIEAVLNTLSDVSITFMRPTSFYYNLLAYIPMIKNLGFIAANYGADSMIPWVSPNDIAAAIAEEITTSSQGKKIRYVASEELTGHETAKILGAAIGRPDLKWELISDEETLNGLISAGMQPKIANGLVEMYAALYNGTLAQDYLKNKPAVLGKTKLTDYAEEFAAIYN</sequence>
<feature type="domain" description="NmrA-like" evidence="1">
    <location>
        <begin position="13"/>
        <end position="272"/>
    </location>
</feature>
<dbReference type="AlphaFoldDB" id="A5FAS2"/>
<dbReference type="InterPro" id="IPR008030">
    <property type="entry name" value="NmrA-like"/>
</dbReference>
<evidence type="ECO:0000313" key="3">
    <source>
        <dbReference type="Proteomes" id="UP000006694"/>
    </source>
</evidence>
<dbReference type="PANTHER" id="PTHR43162:SF1">
    <property type="entry name" value="PRESTALK A DIFFERENTIATION PROTEIN A"/>
    <property type="match status" value="1"/>
</dbReference>
<evidence type="ECO:0000259" key="1">
    <source>
        <dbReference type="Pfam" id="PF05368"/>
    </source>
</evidence>
<dbReference type="EMBL" id="CP000685">
    <property type="protein sequence ID" value="ABQ07690.1"/>
    <property type="molecule type" value="Genomic_DNA"/>
</dbReference>
<evidence type="ECO:0000313" key="2">
    <source>
        <dbReference type="EMBL" id="ABQ07690.1"/>
    </source>
</evidence>
<keyword evidence="3" id="KW-1185">Reference proteome</keyword>